<name>A0A2L2TQ17_9HYPO</name>
<proteinExistence type="predicted"/>
<feature type="region of interest" description="Disordered" evidence="1">
    <location>
        <begin position="196"/>
        <end position="217"/>
    </location>
</feature>
<feature type="compositionally biased region" description="Low complexity" evidence="1">
    <location>
        <begin position="146"/>
        <end position="157"/>
    </location>
</feature>
<feature type="region of interest" description="Disordered" evidence="1">
    <location>
        <begin position="70"/>
        <end position="91"/>
    </location>
</feature>
<reference evidence="3" key="1">
    <citation type="submission" date="2014-10" db="EMBL/GenBank/DDBJ databases">
        <authorList>
            <person name="King R."/>
        </authorList>
    </citation>
    <scope>NUCLEOTIDE SEQUENCE [LARGE SCALE GENOMIC DNA]</scope>
    <source>
        <strain evidence="3">A3/5</strain>
    </source>
</reference>
<dbReference type="Proteomes" id="UP000245910">
    <property type="component" value="Chromosome III"/>
</dbReference>
<organism evidence="2 3">
    <name type="scientific">Fusarium venenatum</name>
    <dbReference type="NCBI Taxonomy" id="56646"/>
    <lineage>
        <taxon>Eukaryota</taxon>
        <taxon>Fungi</taxon>
        <taxon>Dikarya</taxon>
        <taxon>Ascomycota</taxon>
        <taxon>Pezizomycotina</taxon>
        <taxon>Sordariomycetes</taxon>
        <taxon>Hypocreomycetidae</taxon>
        <taxon>Hypocreales</taxon>
        <taxon>Nectriaceae</taxon>
        <taxon>Fusarium</taxon>
    </lineage>
</organism>
<feature type="compositionally biased region" description="Polar residues" evidence="1">
    <location>
        <begin position="122"/>
        <end position="131"/>
    </location>
</feature>
<dbReference type="EMBL" id="LN649231">
    <property type="protein sequence ID" value="CEI67971.1"/>
    <property type="molecule type" value="Genomic_DNA"/>
</dbReference>
<evidence type="ECO:0000256" key="1">
    <source>
        <dbReference type="SAM" id="MobiDB-lite"/>
    </source>
</evidence>
<protein>
    <submittedName>
        <fullName evidence="2">Uncharacterized protein</fullName>
    </submittedName>
</protein>
<sequence>MFDSLTLTPMTIAFMSYQTQCLPRLLFTFHPFPNKFRQICITKIAKMTSERRDSISEDWEELDTVGSVMSFDGSSRPTSPAPLEEQTPVTVPPTVQECLSPYLSLVLRPKDDKAVNLPPVQGHSNTDTKSGLQPKDDNAVNPELPSTTTVTSSESSSFQPPRNDDISPAPQNLVMKMREPGDLPLYWNGKEWRWGDEDPDVETGDNQDQSNGVLDLNDNPRVYHEACTDVMTALADVTNLAHEIGGHRISTTSMIRQTCEQLLIQTKELKTMLKVYRNRWMAQESMVDIPLSPDVLELLTQLRSQLWTTATELKGVKPEKGVVLQAQDIAIDANLRLAGCGEGLGQFSNSFADFLPIMRADFDTFTTKNIAFQPASTGSVLRPRRRIPPSPTVSRVRKELYALKDCLASMSCFLKEVDTDPCFDWIIDPAVTDSADLVVDVITKTLTNNPSEWIDSHTAVQGGLTYQQFVELDSEILHDIYLHLKSHKDDLDMVPDEDEDGALFSWARVRDYQCKQLGHGGMLEAINSLIEFVRQLLLIPE</sequence>
<feature type="region of interest" description="Disordered" evidence="1">
    <location>
        <begin position="113"/>
        <end position="169"/>
    </location>
</feature>
<keyword evidence="3" id="KW-1185">Reference proteome</keyword>
<dbReference type="AlphaFoldDB" id="A0A2L2TQ17"/>
<evidence type="ECO:0000313" key="2">
    <source>
        <dbReference type="EMBL" id="CEI67971.1"/>
    </source>
</evidence>
<evidence type="ECO:0000313" key="3">
    <source>
        <dbReference type="Proteomes" id="UP000245910"/>
    </source>
</evidence>
<accession>A0A2L2TQ17</accession>